<dbReference type="Proteomes" id="UP001148838">
    <property type="component" value="Unassembled WGS sequence"/>
</dbReference>
<evidence type="ECO:0008006" key="3">
    <source>
        <dbReference type="Google" id="ProtNLM"/>
    </source>
</evidence>
<evidence type="ECO:0000313" key="1">
    <source>
        <dbReference type="EMBL" id="KAJ4437542.1"/>
    </source>
</evidence>
<sequence>MRSVVALITGHDHFRKHLRTVGLYKEEPICRMCKQEEETASHILFDCSLLERERFSLSITREDLGMDTNVGAKILSIVQGTDFGRQC</sequence>
<reference evidence="1 2" key="1">
    <citation type="journal article" date="2022" name="Allergy">
        <title>Genome assembly and annotation of Periplaneta americana reveal a comprehensive cockroach allergen profile.</title>
        <authorList>
            <person name="Wang L."/>
            <person name="Xiong Q."/>
            <person name="Saelim N."/>
            <person name="Wang L."/>
            <person name="Nong W."/>
            <person name="Wan A.T."/>
            <person name="Shi M."/>
            <person name="Liu X."/>
            <person name="Cao Q."/>
            <person name="Hui J.H.L."/>
            <person name="Sookrung N."/>
            <person name="Leung T.F."/>
            <person name="Tungtrongchitr A."/>
            <person name="Tsui S.K.W."/>
        </authorList>
    </citation>
    <scope>NUCLEOTIDE SEQUENCE [LARGE SCALE GENOMIC DNA]</scope>
    <source>
        <strain evidence="1">PWHHKU_190912</strain>
    </source>
</reference>
<evidence type="ECO:0000313" key="2">
    <source>
        <dbReference type="Proteomes" id="UP001148838"/>
    </source>
</evidence>
<proteinExistence type="predicted"/>
<keyword evidence="2" id="KW-1185">Reference proteome</keyword>
<accession>A0ABQ8SV61</accession>
<protein>
    <recommendedName>
        <fullName evidence="3">Reverse transcriptase zinc-binding domain-containing protein</fullName>
    </recommendedName>
</protein>
<comment type="caution">
    <text evidence="1">The sequence shown here is derived from an EMBL/GenBank/DDBJ whole genome shotgun (WGS) entry which is preliminary data.</text>
</comment>
<organism evidence="1 2">
    <name type="scientific">Periplaneta americana</name>
    <name type="common">American cockroach</name>
    <name type="synonym">Blatta americana</name>
    <dbReference type="NCBI Taxonomy" id="6978"/>
    <lineage>
        <taxon>Eukaryota</taxon>
        <taxon>Metazoa</taxon>
        <taxon>Ecdysozoa</taxon>
        <taxon>Arthropoda</taxon>
        <taxon>Hexapoda</taxon>
        <taxon>Insecta</taxon>
        <taxon>Pterygota</taxon>
        <taxon>Neoptera</taxon>
        <taxon>Polyneoptera</taxon>
        <taxon>Dictyoptera</taxon>
        <taxon>Blattodea</taxon>
        <taxon>Blattoidea</taxon>
        <taxon>Blattidae</taxon>
        <taxon>Blattinae</taxon>
        <taxon>Periplaneta</taxon>
    </lineage>
</organism>
<name>A0ABQ8SV61_PERAM</name>
<gene>
    <name evidence="1" type="ORF">ANN_17687</name>
</gene>
<dbReference type="EMBL" id="JAJSOF020000021">
    <property type="protein sequence ID" value="KAJ4437542.1"/>
    <property type="molecule type" value="Genomic_DNA"/>
</dbReference>